<dbReference type="InterPro" id="IPR013785">
    <property type="entry name" value="Aldolase_TIM"/>
</dbReference>
<dbReference type="InterPro" id="IPR017853">
    <property type="entry name" value="GH"/>
</dbReference>
<evidence type="ECO:0000313" key="2">
    <source>
        <dbReference type="Proteomes" id="UP000279422"/>
    </source>
</evidence>
<reference evidence="1 2" key="1">
    <citation type="submission" date="2018-06" db="EMBL/GenBank/DDBJ databases">
        <title>Extensive metabolic versatility and redundancy in microbially diverse, dynamic hydrothermal sediments.</title>
        <authorList>
            <person name="Dombrowski N."/>
            <person name="Teske A."/>
            <person name="Baker B.J."/>
        </authorList>
    </citation>
    <scope>NUCLEOTIDE SEQUENCE [LARGE SCALE GENOMIC DNA]</scope>
    <source>
        <strain evidence="1">B47_G16</strain>
    </source>
</reference>
<gene>
    <name evidence="1" type="ORF">DRJ00_05545</name>
</gene>
<protein>
    <recommendedName>
        <fullName evidence="3">Alpha-galactosidase</fullName>
    </recommendedName>
</protein>
<sequence>MKRAISIYGDWALHDEIGDKVELSEEMTQSALDRLEYWQKKHKVKFDYYLIDAFWYDPEGNYQQFKKSHWPDGFANVRRRMEALGITPGLWFDVNGFASPRHEQWKRSLSIDNRSYCLFDGPYAEGFEKALINACTSWGIRLFKLDFVNFRAVTPRLANSLSEEEIYLKNAEVLKRILRGLRLCFPNIIILAYNGYELVPNYISNTSYPLRRGIDPSWLEVFDYIYSGDPRPADVPFIDFRHSVDVYQDYMVRNLNFSGIPLTRIDDHGCMIGNTNTIYYLGKHSWRRSWILTLSRGSRKAHLYGNLHLLDDSDVEFLSRARKIFFSLFDLGLETFTVGGVPAHSPWHGFLTGGGAKGLLTLVNNTGFSQHVSLKIAGLQDAKVLFSDGGNLIEPQVGGQSLSVTLAPEQMVLLGLGDMARDEYYLGTDEDSIVPYESKLVPVSFKMISPSVLEGEWVPENIPEDDRTFLRISLQVLKDRLAMRLKSEKSTTSGKRPAIQDFLSITLSQNGHKQPMAMWEPDRAVWSGCSWITALYDVAKLKGERLRMRCAYQGQEKVELVASASLLKFHGKVKLAPARKNI</sequence>
<comment type="caution">
    <text evidence="1">The sequence shown here is derived from an EMBL/GenBank/DDBJ whole genome shotgun (WGS) entry which is preliminary data.</text>
</comment>
<dbReference type="Proteomes" id="UP000279422">
    <property type="component" value="Unassembled WGS sequence"/>
</dbReference>
<organism evidence="1 2">
    <name type="scientific">Aerophobetes bacterium</name>
    <dbReference type="NCBI Taxonomy" id="2030807"/>
    <lineage>
        <taxon>Bacteria</taxon>
        <taxon>Candidatus Aerophobota</taxon>
    </lineage>
</organism>
<dbReference type="Gene3D" id="3.20.20.70">
    <property type="entry name" value="Aldolase class I"/>
    <property type="match status" value="1"/>
</dbReference>
<evidence type="ECO:0008006" key="3">
    <source>
        <dbReference type="Google" id="ProtNLM"/>
    </source>
</evidence>
<accession>A0A497E5Z1</accession>
<name>A0A497E5Z1_UNCAE</name>
<dbReference type="AlphaFoldDB" id="A0A497E5Z1"/>
<evidence type="ECO:0000313" key="1">
    <source>
        <dbReference type="EMBL" id="RLE08871.1"/>
    </source>
</evidence>
<dbReference type="SUPFAM" id="SSF51445">
    <property type="entry name" value="(Trans)glycosidases"/>
    <property type="match status" value="1"/>
</dbReference>
<proteinExistence type="predicted"/>
<dbReference type="EMBL" id="QMPZ01000076">
    <property type="protein sequence ID" value="RLE08871.1"/>
    <property type="molecule type" value="Genomic_DNA"/>
</dbReference>